<keyword evidence="1" id="KW-1133">Transmembrane helix</keyword>
<dbReference type="RefSeq" id="WP_220288662.1">
    <property type="nucleotide sequence ID" value="NZ_JAEUAX010000002.1"/>
</dbReference>
<dbReference type="EMBL" id="JAEUAX010000002">
    <property type="protein sequence ID" value="MBW9108981.1"/>
    <property type="molecule type" value="Genomic_DNA"/>
</dbReference>
<accession>A0ABS7HUE5</accession>
<keyword evidence="1" id="KW-0812">Transmembrane</keyword>
<organism evidence="2 3">
    <name type="scientific">Microbacterium ureisolvens</name>
    <dbReference type="NCBI Taxonomy" id="2781186"/>
    <lineage>
        <taxon>Bacteria</taxon>
        <taxon>Bacillati</taxon>
        <taxon>Actinomycetota</taxon>
        <taxon>Actinomycetes</taxon>
        <taxon>Micrococcales</taxon>
        <taxon>Microbacteriaceae</taxon>
        <taxon>Microbacterium</taxon>
    </lineage>
</organism>
<gene>
    <name evidence="2" type="ORF">JNB61_04300</name>
</gene>
<dbReference type="Proteomes" id="UP000777440">
    <property type="component" value="Unassembled WGS sequence"/>
</dbReference>
<keyword evidence="3" id="KW-1185">Reference proteome</keyword>
<protein>
    <submittedName>
        <fullName evidence="2">Uncharacterized protein</fullName>
    </submittedName>
</protein>
<name>A0ABS7HUE5_9MICO</name>
<comment type="caution">
    <text evidence="2">The sequence shown here is derived from an EMBL/GenBank/DDBJ whole genome shotgun (WGS) entry which is preliminary data.</text>
</comment>
<evidence type="ECO:0000313" key="3">
    <source>
        <dbReference type="Proteomes" id="UP000777440"/>
    </source>
</evidence>
<sequence length="193" mass="20606">MNIPTPLIPLLATTAIGSTLVVLLLPAAAAQLIRGHPLRAARTVGAAVVCAAVVAVLAAGLAASPSLPPWPDEVTNEATIMNTTTTSPSRTAGPQPDRIVAWDRLEETIDRLADILDQRLAGHDDQLVCSLQFPEAEALAEVLDAGRHTRTAARLMHRGALTDPDWDDDHAHGETVRSWLNRDRHARLPGVGR</sequence>
<feature type="transmembrane region" description="Helical" evidence="1">
    <location>
        <begin position="40"/>
        <end position="63"/>
    </location>
</feature>
<proteinExistence type="predicted"/>
<reference evidence="2 3" key="1">
    <citation type="journal article" date="2021" name="MBio">
        <title>Poor Competitiveness of Bradyrhizobium in Pigeon Pea Root Colonization in Indian Soils.</title>
        <authorList>
            <person name="Chalasani D."/>
            <person name="Basu A."/>
            <person name="Pullabhotla S.V.S.R.N."/>
            <person name="Jorrin B."/>
            <person name="Neal A.L."/>
            <person name="Poole P.S."/>
            <person name="Podile A.R."/>
            <person name="Tkacz A."/>
        </authorList>
    </citation>
    <scope>NUCLEOTIDE SEQUENCE [LARGE SCALE GENOMIC DNA]</scope>
    <source>
        <strain evidence="2 3">HU12</strain>
    </source>
</reference>
<keyword evidence="1" id="KW-0472">Membrane</keyword>
<evidence type="ECO:0000313" key="2">
    <source>
        <dbReference type="EMBL" id="MBW9108981.1"/>
    </source>
</evidence>
<evidence type="ECO:0000256" key="1">
    <source>
        <dbReference type="SAM" id="Phobius"/>
    </source>
</evidence>